<evidence type="ECO:0000313" key="5">
    <source>
        <dbReference type="EMBL" id="PWE16573.1"/>
    </source>
</evidence>
<name>A0A2U2BRD2_9PROT</name>
<dbReference type="InterPro" id="IPR039558">
    <property type="entry name" value="TPA1/OFD1_N"/>
</dbReference>
<reference evidence="6" key="1">
    <citation type="submission" date="2018-05" db="EMBL/GenBank/DDBJ databases">
        <authorList>
            <person name="Liu B.-T."/>
        </authorList>
    </citation>
    <scope>NUCLEOTIDE SEQUENCE [LARGE SCALE GENOMIC DNA]</scope>
    <source>
        <strain evidence="6">WD6-1</strain>
    </source>
</reference>
<keyword evidence="6" id="KW-1185">Reference proteome</keyword>
<dbReference type="GO" id="GO:0005506">
    <property type="term" value="F:iron ion binding"/>
    <property type="evidence" value="ECO:0007669"/>
    <property type="project" value="InterPro"/>
</dbReference>
<dbReference type="GO" id="GO:0031418">
    <property type="term" value="F:L-ascorbic acid binding"/>
    <property type="evidence" value="ECO:0007669"/>
    <property type="project" value="InterPro"/>
</dbReference>
<evidence type="ECO:0000256" key="1">
    <source>
        <dbReference type="ARBA" id="ARBA00001961"/>
    </source>
</evidence>
<feature type="domain" description="Prolyl 4-hydroxylase alpha subunit" evidence="4">
    <location>
        <begin position="25"/>
        <end position="246"/>
    </location>
</feature>
<dbReference type="RefSeq" id="WP_109253728.1">
    <property type="nucleotide sequence ID" value="NZ_QEXV01000006.1"/>
</dbReference>
<keyword evidence="3" id="KW-0560">Oxidoreductase</keyword>
<dbReference type="GO" id="GO:0006449">
    <property type="term" value="P:regulation of translational termination"/>
    <property type="evidence" value="ECO:0007669"/>
    <property type="project" value="TreeGrafter"/>
</dbReference>
<gene>
    <name evidence="5" type="ORF">DDZ18_12450</name>
</gene>
<evidence type="ECO:0000259" key="4">
    <source>
        <dbReference type="SMART" id="SM00702"/>
    </source>
</evidence>
<dbReference type="InterPro" id="IPR051842">
    <property type="entry name" value="uS12_prolyl_hydroxylase"/>
</dbReference>
<organism evidence="5 6">
    <name type="scientific">Marinicauda salina</name>
    <dbReference type="NCBI Taxonomy" id="2135793"/>
    <lineage>
        <taxon>Bacteria</taxon>
        <taxon>Pseudomonadati</taxon>
        <taxon>Pseudomonadota</taxon>
        <taxon>Alphaproteobacteria</taxon>
        <taxon>Maricaulales</taxon>
        <taxon>Maricaulaceae</taxon>
        <taxon>Marinicauda</taxon>
    </lineage>
</organism>
<keyword evidence="2" id="KW-0223">Dioxygenase</keyword>
<comment type="cofactor">
    <cofactor evidence="1">
        <name>L-ascorbate</name>
        <dbReference type="ChEBI" id="CHEBI:38290"/>
    </cofactor>
</comment>
<dbReference type="EMBL" id="QEXV01000006">
    <property type="protein sequence ID" value="PWE16573.1"/>
    <property type="molecule type" value="Genomic_DNA"/>
</dbReference>
<proteinExistence type="predicted"/>
<evidence type="ECO:0000256" key="3">
    <source>
        <dbReference type="ARBA" id="ARBA00023002"/>
    </source>
</evidence>
<sequence>MTREIDLRLNPELDPAPYADAYARDKLVRIPDVLEPECANAVADLLERSIEWRLVFPEPSPNPGERETVARLTRSDIAAMGREEMARRMQGVMERARDNYGYLYNAYPMIEAYTGGWDEGHPIHTLTEFLNSEDFLEFGRQVIGVDKVTKADAQATLYTRGNFLTRHVDEGHDKERRAAYTFGFTRQWQPDWGGMLMLLNDDLDASRALLPRFNVLSIFDGCMLHAVSPVSPFAGAGRYQITGWFRDDPPYRG</sequence>
<comment type="caution">
    <text evidence="5">The sequence shown here is derived from an EMBL/GenBank/DDBJ whole genome shotgun (WGS) entry which is preliminary data.</text>
</comment>
<dbReference type="Gene3D" id="2.60.120.620">
    <property type="entry name" value="q2cbj1_9rhob like domain"/>
    <property type="match status" value="1"/>
</dbReference>
<dbReference type="InterPro" id="IPR006620">
    <property type="entry name" value="Pro_4_hyd_alph"/>
</dbReference>
<dbReference type="PANTHER" id="PTHR12117:SF0">
    <property type="entry name" value="PROLYL 3-HYDROXYLASE OGFOD1"/>
    <property type="match status" value="1"/>
</dbReference>
<protein>
    <submittedName>
        <fullName evidence="5">Proline hydroxylase</fullName>
    </submittedName>
</protein>
<dbReference type="GO" id="GO:0005737">
    <property type="term" value="C:cytoplasm"/>
    <property type="evidence" value="ECO:0007669"/>
    <property type="project" value="TreeGrafter"/>
</dbReference>
<accession>A0A2U2BRD2</accession>
<dbReference type="Pfam" id="PF13661">
    <property type="entry name" value="2OG-FeII_Oxy_4"/>
    <property type="match status" value="1"/>
</dbReference>
<evidence type="ECO:0000256" key="2">
    <source>
        <dbReference type="ARBA" id="ARBA00022964"/>
    </source>
</evidence>
<dbReference type="GO" id="GO:0031543">
    <property type="term" value="F:peptidyl-proline dioxygenase activity"/>
    <property type="evidence" value="ECO:0007669"/>
    <property type="project" value="TreeGrafter"/>
</dbReference>
<evidence type="ECO:0000313" key="6">
    <source>
        <dbReference type="Proteomes" id="UP000245168"/>
    </source>
</evidence>
<dbReference type="OrthoDB" id="9783171at2"/>
<dbReference type="SMART" id="SM00702">
    <property type="entry name" value="P4Hc"/>
    <property type="match status" value="1"/>
</dbReference>
<dbReference type="AlphaFoldDB" id="A0A2U2BRD2"/>
<dbReference type="Proteomes" id="UP000245168">
    <property type="component" value="Unassembled WGS sequence"/>
</dbReference>
<dbReference type="PANTHER" id="PTHR12117">
    <property type="entry name" value="HISTONE ACETYLTRANSFERASE COMPLEX"/>
    <property type="match status" value="1"/>
</dbReference>